<accession>A0AAV9X2H5</accession>
<feature type="region of interest" description="Disordered" evidence="1">
    <location>
        <begin position="154"/>
        <end position="182"/>
    </location>
</feature>
<gene>
    <name evidence="3" type="ORF">TWF694_002599</name>
</gene>
<feature type="signal peptide" evidence="2">
    <location>
        <begin position="1"/>
        <end position="18"/>
    </location>
</feature>
<reference evidence="3 4" key="1">
    <citation type="submission" date="2019-10" db="EMBL/GenBank/DDBJ databases">
        <authorList>
            <person name="Palmer J.M."/>
        </authorList>
    </citation>
    <scope>NUCLEOTIDE SEQUENCE [LARGE SCALE GENOMIC DNA]</scope>
    <source>
        <strain evidence="3 4">TWF694</strain>
    </source>
</reference>
<dbReference type="AlphaFoldDB" id="A0AAV9X2H5"/>
<protein>
    <submittedName>
        <fullName evidence="3">Uncharacterized protein</fullName>
    </submittedName>
</protein>
<comment type="caution">
    <text evidence="3">The sequence shown here is derived from an EMBL/GenBank/DDBJ whole genome shotgun (WGS) entry which is preliminary data.</text>
</comment>
<dbReference type="EMBL" id="JAVHJO010000011">
    <property type="protein sequence ID" value="KAK6533666.1"/>
    <property type="molecule type" value="Genomic_DNA"/>
</dbReference>
<feature type="compositionally biased region" description="Basic and acidic residues" evidence="1">
    <location>
        <begin position="168"/>
        <end position="179"/>
    </location>
</feature>
<dbReference type="Proteomes" id="UP001365542">
    <property type="component" value="Unassembled WGS sequence"/>
</dbReference>
<evidence type="ECO:0000256" key="1">
    <source>
        <dbReference type="SAM" id="MobiDB-lite"/>
    </source>
</evidence>
<keyword evidence="4" id="KW-1185">Reference proteome</keyword>
<sequence length="465" mass="51052">MVLLTLLPLLIALTLTTAEIESHINLKIYFTDNTITALSIDPKAEPYCRGIDFPLRKPQSFSAPKIGAIIAESHIASTEQINGIDFSVYVGEDALSCDDYEKPPYDIFLPYYAPGWNAKKVEDIESGGSGGGGGGGIGVDGRGMFGNLNFPSFADSDSSSSSDSSDEEEHKTNRGEKEANSAISYMSPIRPVSFAEDGDDSGLFPGQKTKMPVLQAPGLTSMLDSIFESREIPSLPGLGLAPRLQRQYAVDGRSASELQSPPSTGFLDNMRNMLQLRRPGTLFPGNNPIKTESISEEDLDIMDRATIKAENEEEEQVFHSFEEEKEPYDSSRIKKRYAPTLTKSTVSLTKRFQKRALEGSPWSSAYPEPLSNPDPPANHILRPAPMTTKQELYPDSQEPFLFFSDPTSFILYAKISPKGAAINPVPLYEEQGSGSMVIENDPYDVFTDEDLNNIVDSLERGSRTT</sequence>
<keyword evidence="2" id="KW-0732">Signal</keyword>
<evidence type="ECO:0000256" key="2">
    <source>
        <dbReference type="SAM" id="SignalP"/>
    </source>
</evidence>
<name>A0AAV9X2H5_9PEZI</name>
<proteinExistence type="predicted"/>
<evidence type="ECO:0000313" key="4">
    <source>
        <dbReference type="Proteomes" id="UP001365542"/>
    </source>
</evidence>
<evidence type="ECO:0000313" key="3">
    <source>
        <dbReference type="EMBL" id="KAK6533666.1"/>
    </source>
</evidence>
<organism evidence="3 4">
    <name type="scientific">Orbilia ellipsospora</name>
    <dbReference type="NCBI Taxonomy" id="2528407"/>
    <lineage>
        <taxon>Eukaryota</taxon>
        <taxon>Fungi</taxon>
        <taxon>Dikarya</taxon>
        <taxon>Ascomycota</taxon>
        <taxon>Pezizomycotina</taxon>
        <taxon>Orbiliomycetes</taxon>
        <taxon>Orbiliales</taxon>
        <taxon>Orbiliaceae</taxon>
        <taxon>Orbilia</taxon>
    </lineage>
</organism>
<feature type="chain" id="PRO_5043575375" evidence="2">
    <location>
        <begin position="19"/>
        <end position="465"/>
    </location>
</feature>